<evidence type="ECO:0000256" key="1">
    <source>
        <dbReference type="ARBA" id="ARBA00007228"/>
    </source>
</evidence>
<dbReference type="InterPro" id="IPR029028">
    <property type="entry name" value="Alpha/beta_knot_MTases"/>
</dbReference>
<dbReference type="AlphaFoldDB" id="A0ABD5VEN2"/>
<feature type="compositionally biased region" description="Acidic residues" evidence="5">
    <location>
        <begin position="1"/>
        <end position="25"/>
    </location>
</feature>
<dbReference type="PIRSF" id="PIRSF004808">
    <property type="entry name" value="LasT"/>
    <property type="match status" value="1"/>
</dbReference>
<dbReference type="Pfam" id="PF00588">
    <property type="entry name" value="SpoU_methylase"/>
    <property type="match status" value="1"/>
</dbReference>
<name>A0ABD5VEN2_9EURY</name>
<dbReference type="PANTHER" id="PTHR42786:SF2">
    <property type="entry name" value="TRNA (CYTIDINE_URIDINE-2'-O-)-METHYLTRANSFERASE TRMJ"/>
    <property type="match status" value="1"/>
</dbReference>
<dbReference type="EMBL" id="JBHSXN010000002">
    <property type="protein sequence ID" value="MFC6953333.1"/>
    <property type="molecule type" value="Genomic_DNA"/>
</dbReference>
<feature type="domain" description="tRNA/rRNA methyltransferase SpoU type" evidence="6">
    <location>
        <begin position="38"/>
        <end position="190"/>
    </location>
</feature>
<dbReference type="GO" id="GO:0032259">
    <property type="term" value="P:methylation"/>
    <property type="evidence" value="ECO:0007669"/>
    <property type="project" value="UniProtKB-KW"/>
</dbReference>
<dbReference type="GO" id="GO:0008168">
    <property type="term" value="F:methyltransferase activity"/>
    <property type="evidence" value="ECO:0007669"/>
    <property type="project" value="UniProtKB-KW"/>
</dbReference>
<evidence type="ECO:0000256" key="2">
    <source>
        <dbReference type="ARBA" id="ARBA00022603"/>
    </source>
</evidence>
<accession>A0ABD5VEN2</accession>
<gene>
    <name evidence="7" type="ORF">ACFQGB_10705</name>
</gene>
<comment type="caution">
    <text evidence="7">The sequence shown here is derived from an EMBL/GenBank/DDBJ whole genome shotgun (WGS) entry which is preliminary data.</text>
</comment>
<evidence type="ECO:0000256" key="5">
    <source>
        <dbReference type="SAM" id="MobiDB-lite"/>
    </source>
</evidence>
<keyword evidence="8" id="KW-1185">Reference proteome</keyword>
<feature type="region of interest" description="Disordered" evidence="5">
    <location>
        <begin position="1"/>
        <end position="33"/>
    </location>
</feature>
<dbReference type="InterPro" id="IPR029026">
    <property type="entry name" value="tRNA_m1G_MTases_N"/>
</dbReference>
<dbReference type="Proteomes" id="UP001596395">
    <property type="component" value="Unassembled WGS sequence"/>
</dbReference>
<evidence type="ECO:0000256" key="3">
    <source>
        <dbReference type="ARBA" id="ARBA00022679"/>
    </source>
</evidence>
<proteinExistence type="inferred from homology"/>
<dbReference type="PANTHER" id="PTHR42786">
    <property type="entry name" value="TRNA/RRNA METHYLTRANSFERASE"/>
    <property type="match status" value="1"/>
</dbReference>
<evidence type="ECO:0000313" key="8">
    <source>
        <dbReference type="Proteomes" id="UP001596395"/>
    </source>
</evidence>
<dbReference type="NCBIfam" id="TIGR00050">
    <property type="entry name" value="rRNA_methyl_1"/>
    <property type="match status" value="1"/>
</dbReference>
<evidence type="ECO:0000313" key="7">
    <source>
        <dbReference type="EMBL" id="MFC6953333.1"/>
    </source>
</evidence>
<evidence type="ECO:0000256" key="4">
    <source>
        <dbReference type="ARBA" id="ARBA00022691"/>
    </source>
</evidence>
<keyword evidence="3" id="KW-0808">Transferase</keyword>
<dbReference type="CDD" id="cd18093">
    <property type="entry name" value="SpoU-like_TrmJ"/>
    <property type="match status" value="1"/>
</dbReference>
<sequence length="276" mass="30316">MTDDDALADDDAPASDDAAASDEAGDAPPLHGEDAPAVAVVGAQTPGNVGTIARAMKNFGMRDLLLVDPPEDVWDPDGVAYGYAGHAREDVMPNATAVDLDHLVENYYTVGCTATTNEDCRSHVRYPFYTPAELPEHLAGVDADVCLVFGREDRGLDNDELERLDAVSSIPASADYPVLNLGQAATVTLYEMREATVAETQHPDRERERASEREIERLYTEFEGVLDAINHPEAKRQKTTRMIRRLLSRTHPTEREVSTLTGIFRRASEHPERADD</sequence>
<dbReference type="Gene3D" id="3.40.1280.10">
    <property type="match status" value="1"/>
</dbReference>
<organism evidence="7 8">
    <name type="scientific">Halorubellus litoreus</name>
    <dbReference type="NCBI Taxonomy" id="755308"/>
    <lineage>
        <taxon>Archaea</taxon>
        <taxon>Methanobacteriati</taxon>
        <taxon>Methanobacteriota</taxon>
        <taxon>Stenosarchaea group</taxon>
        <taxon>Halobacteria</taxon>
        <taxon>Halobacteriales</taxon>
        <taxon>Halorubellaceae</taxon>
        <taxon>Halorubellus</taxon>
    </lineage>
</organism>
<reference evidence="7 8" key="1">
    <citation type="journal article" date="2019" name="Int. J. Syst. Evol. Microbiol.">
        <title>The Global Catalogue of Microorganisms (GCM) 10K type strain sequencing project: providing services to taxonomists for standard genome sequencing and annotation.</title>
        <authorList>
            <consortium name="The Broad Institute Genomics Platform"/>
            <consortium name="The Broad Institute Genome Sequencing Center for Infectious Disease"/>
            <person name="Wu L."/>
            <person name="Ma J."/>
        </authorList>
    </citation>
    <scope>NUCLEOTIDE SEQUENCE [LARGE SCALE GENOMIC DNA]</scope>
    <source>
        <strain evidence="7 8">GX26</strain>
    </source>
</reference>
<dbReference type="SUPFAM" id="SSF75217">
    <property type="entry name" value="alpha/beta knot"/>
    <property type="match status" value="1"/>
</dbReference>
<dbReference type="Gene3D" id="1.10.8.590">
    <property type="match status" value="1"/>
</dbReference>
<dbReference type="InterPro" id="IPR001537">
    <property type="entry name" value="SpoU_MeTrfase"/>
</dbReference>
<comment type="similarity">
    <text evidence="1">Belongs to the class IV-like SAM-binding methyltransferase superfamily. RNA methyltransferase TrmH family.</text>
</comment>
<keyword evidence="2 7" id="KW-0489">Methyltransferase</keyword>
<evidence type="ECO:0000259" key="6">
    <source>
        <dbReference type="Pfam" id="PF00588"/>
    </source>
</evidence>
<dbReference type="RefSeq" id="WP_336350294.1">
    <property type="nucleotide sequence ID" value="NZ_JAZAQL010000002.1"/>
</dbReference>
<dbReference type="InterPro" id="IPR004384">
    <property type="entry name" value="RNA_MeTrfase_TrmJ/LasT"/>
</dbReference>
<protein>
    <submittedName>
        <fullName evidence="7">RNA methyltransferase</fullName>
    </submittedName>
</protein>
<keyword evidence="4" id="KW-0949">S-adenosyl-L-methionine</keyword>